<dbReference type="Gene3D" id="3.40.50.2000">
    <property type="entry name" value="Glycogen Phosphorylase B"/>
    <property type="match status" value="2"/>
</dbReference>
<dbReference type="Proteomes" id="UP001210925">
    <property type="component" value="Unassembled WGS sequence"/>
</dbReference>
<evidence type="ECO:0000256" key="1">
    <source>
        <dbReference type="ARBA" id="ARBA00022676"/>
    </source>
</evidence>
<keyword evidence="1" id="KW-0328">Glycosyltransferase</keyword>
<dbReference type="PANTHER" id="PTHR48043:SF145">
    <property type="entry name" value="FI06409P-RELATED"/>
    <property type="match status" value="1"/>
</dbReference>
<sequence length="479" mass="53987">MTFGTASHVNPYFPTLSQLVDEGNQVTFFAPKTMLAFSSKYPKISAVEMQLDPEQFDAILHSTHEIGNSTKTNVVPIFKGIVDLFKPSYHEMERFDNQYHPDLFICDIFHTACVEYANAKKKNLIFLLTNIGSLGVGESWYTPSLMYPVPQEKLVKSIRSRIEASINSLPSLDTILPLRTYMNALKDMKKELHLESTRSSEIIKRHLVLTHNVIGLYKARELPTNVITIGPMLSQNIGKLDDELQIELDQFQKSKTSVIYIAFGSGVNISGHVGDKIFEAVELLLIENHDIAVVWALGKSDGSGWVVPQELASRLLFKKWVNQRALLGHPSVTVFCTHGGIASLHESMYAGKPVLVTGMFGDQFLNAIAAQEAKIGLENKKMDFTPNSFKEKIVYLHKEIGDKDSELYHSVQKMKKIVELNMETHQLYAKNLFEMAATVGYDHLVPITSKMTWWQINGEFYTLVASLLVGFLAMKVYFL</sequence>
<organism evidence="3 4">
    <name type="scientific">Boothiomyces macroporosus</name>
    <dbReference type="NCBI Taxonomy" id="261099"/>
    <lineage>
        <taxon>Eukaryota</taxon>
        <taxon>Fungi</taxon>
        <taxon>Fungi incertae sedis</taxon>
        <taxon>Chytridiomycota</taxon>
        <taxon>Chytridiomycota incertae sedis</taxon>
        <taxon>Chytridiomycetes</taxon>
        <taxon>Rhizophydiales</taxon>
        <taxon>Terramycetaceae</taxon>
        <taxon>Boothiomyces</taxon>
    </lineage>
</organism>
<dbReference type="CDD" id="cd03784">
    <property type="entry name" value="GT1_Gtf-like"/>
    <property type="match status" value="1"/>
</dbReference>
<dbReference type="GO" id="GO:0008194">
    <property type="term" value="F:UDP-glycosyltransferase activity"/>
    <property type="evidence" value="ECO:0007669"/>
    <property type="project" value="InterPro"/>
</dbReference>
<dbReference type="AlphaFoldDB" id="A0AAD5Y1K9"/>
<dbReference type="InterPro" id="IPR002213">
    <property type="entry name" value="UDP_glucos_trans"/>
</dbReference>
<dbReference type="SUPFAM" id="SSF53756">
    <property type="entry name" value="UDP-Glycosyltransferase/glycogen phosphorylase"/>
    <property type="match status" value="1"/>
</dbReference>
<dbReference type="Pfam" id="PF00201">
    <property type="entry name" value="UDPGT"/>
    <property type="match status" value="1"/>
</dbReference>
<accession>A0AAD5Y1K9</accession>
<keyword evidence="2" id="KW-0808">Transferase</keyword>
<evidence type="ECO:0000256" key="2">
    <source>
        <dbReference type="ARBA" id="ARBA00022679"/>
    </source>
</evidence>
<evidence type="ECO:0000313" key="4">
    <source>
        <dbReference type="Proteomes" id="UP001210925"/>
    </source>
</evidence>
<dbReference type="InterPro" id="IPR050271">
    <property type="entry name" value="UDP-glycosyltransferase"/>
</dbReference>
<keyword evidence="4" id="KW-1185">Reference proteome</keyword>
<reference evidence="3" key="1">
    <citation type="submission" date="2020-05" db="EMBL/GenBank/DDBJ databases">
        <title>Phylogenomic resolution of chytrid fungi.</title>
        <authorList>
            <person name="Stajich J.E."/>
            <person name="Amses K."/>
            <person name="Simmons R."/>
            <person name="Seto K."/>
            <person name="Myers J."/>
            <person name="Bonds A."/>
            <person name="Quandt C.A."/>
            <person name="Barry K."/>
            <person name="Liu P."/>
            <person name="Grigoriev I."/>
            <person name="Longcore J.E."/>
            <person name="James T.Y."/>
        </authorList>
    </citation>
    <scope>NUCLEOTIDE SEQUENCE</scope>
    <source>
        <strain evidence="3">PLAUS21</strain>
    </source>
</reference>
<evidence type="ECO:0000313" key="3">
    <source>
        <dbReference type="EMBL" id="KAJ3254416.1"/>
    </source>
</evidence>
<proteinExistence type="predicted"/>
<dbReference type="EMBL" id="JADGKB010000086">
    <property type="protein sequence ID" value="KAJ3254416.1"/>
    <property type="molecule type" value="Genomic_DNA"/>
</dbReference>
<name>A0AAD5Y1K9_9FUNG</name>
<dbReference type="PANTHER" id="PTHR48043">
    <property type="entry name" value="EG:EG0003.4 PROTEIN-RELATED"/>
    <property type="match status" value="1"/>
</dbReference>
<protein>
    <submittedName>
        <fullName evidence="3">UDP glycosyltransferase 8</fullName>
    </submittedName>
</protein>
<comment type="caution">
    <text evidence="3">The sequence shown here is derived from an EMBL/GenBank/DDBJ whole genome shotgun (WGS) entry which is preliminary data.</text>
</comment>
<gene>
    <name evidence="3" type="primary">UGT8</name>
    <name evidence="3" type="ORF">HK103_007210</name>
</gene>